<protein>
    <submittedName>
        <fullName evidence="2">Uncharacterized protein</fullName>
    </submittedName>
</protein>
<gene>
    <name evidence="2" type="ORF">KTT_59730</name>
</gene>
<dbReference type="Proteomes" id="UP000287352">
    <property type="component" value="Unassembled WGS sequence"/>
</dbReference>
<keyword evidence="1" id="KW-0812">Transmembrane</keyword>
<organism evidence="2 3">
    <name type="scientific">Tengunoibacter tsumagoiensis</name>
    <dbReference type="NCBI Taxonomy" id="2014871"/>
    <lineage>
        <taxon>Bacteria</taxon>
        <taxon>Bacillati</taxon>
        <taxon>Chloroflexota</taxon>
        <taxon>Ktedonobacteria</taxon>
        <taxon>Ktedonobacterales</taxon>
        <taxon>Dictyobacteraceae</taxon>
        <taxon>Tengunoibacter</taxon>
    </lineage>
</organism>
<keyword evidence="1" id="KW-0472">Membrane</keyword>
<reference evidence="3" key="1">
    <citation type="submission" date="2018-12" db="EMBL/GenBank/DDBJ databases">
        <title>Tengunoibacter tsumagoiensis gen. nov., sp. nov., Dictyobacter kobayashii sp. nov., D. alpinus sp. nov., and D. joshuensis sp. nov. and description of Dictyobacteraceae fam. nov. within the order Ktedonobacterales isolated from Tengu-no-mugimeshi.</title>
        <authorList>
            <person name="Wang C.M."/>
            <person name="Zheng Y."/>
            <person name="Sakai Y."/>
            <person name="Toyoda A."/>
            <person name="Minakuchi Y."/>
            <person name="Abe K."/>
            <person name="Yokota A."/>
            <person name="Yabe S."/>
        </authorList>
    </citation>
    <scope>NUCLEOTIDE SEQUENCE [LARGE SCALE GENOMIC DNA]</scope>
    <source>
        <strain evidence="3">Uno3</strain>
    </source>
</reference>
<evidence type="ECO:0000256" key="1">
    <source>
        <dbReference type="SAM" id="Phobius"/>
    </source>
</evidence>
<evidence type="ECO:0000313" key="2">
    <source>
        <dbReference type="EMBL" id="GCE16114.1"/>
    </source>
</evidence>
<name>A0A402AAB7_9CHLR</name>
<evidence type="ECO:0000313" key="3">
    <source>
        <dbReference type="Proteomes" id="UP000287352"/>
    </source>
</evidence>
<dbReference type="EMBL" id="BIFR01000002">
    <property type="protein sequence ID" value="GCE16114.1"/>
    <property type="molecule type" value="Genomic_DNA"/>
</dbReference>
<sequence length="143" mass="16577">MPVKSNIPAFEQALTYAIEQLQSQIGVEIRQFKGSDDDTLRGGLPSRRLPEERKVYQQSTGSLEESAYHLEKIKDWMADDRYFRTVIDTTIYQHVQAAERKQRVRTVVWSLFSLLLGWLLALLTQPVLASFYQSILHIFRMGT</sequence>
<dbReference type="RefSeq" id="WP_126583497.1">
    <property type="nucleotide sequence ID" value="NZ_BIFR01000002.1"/>
</dbReference>
<comment type="caution">
    <text evidence="2">The sequence shown here is derived from an EMBL/GenBank/DDBJ whole genome shotgun (WGS) entry which is preliminary data.</text>
</comment>
<accession>A0A402AAB7</accession>
<dbReference type="AlphaFoldDB" id="A0A402AAB7"/>
<feature type="transmembrane region" description="Helical" evidence="1">
    <location>
        <begin position="107"/>
        <end position="132"/>
    </location>
</feature>
<keyword evidence="3" id="KW-1185">Reference proteome</keyword>
<keyword evidence="1" id="KW-1133">Transmembrane helix</keyword>
<proteinExistence type="predicted"/>